<dbReference type="GeneID" id="4928627"/>
<dbReference type="InterPro" id="IPR052362">
    <property type="entry name" value="HTH-GbsR_regulator"/>
</dbReference>
<evidence type="ECO:0000313" key="4">
    <source>
        <dbReference type="EMBL" id="ABO35275.1"/>
    </source>
</evidence>
<evidence type="ECO:0000256" key="2">
    <source>
        <dbReference type="ARBA" id="ARBA00023125"/>
    </source>
</evidence>
<keyword evidence="2" id="KW-0238">DNA-binding</keyword>
<dbReference type="InterPro" id="IPR036390">
    <property type="entry name" value="WH_DNA-bd_sf"/>
</dbReference>
<evidence type="ECO:0000256" key="1">
    <source>
        <dbReference type="ARBA" id="ARBA00023015"/>
    </source>
</evidence>
<dbReference type="SUPFAM" id="SSF46785">
    <property type="entry name" value="Winged helix' DNA-binding domain"/>
    <property type="match status" value="1"/>
</dbReference>
<keyword evidence="3" id="KW-0804">Transcription</keyword>
<sequence length="153" mass="17821">MVKRYLDEEDAFIEQFGQFFESTTAFPRIAGRIFAYLLICDPPYTTAKHLIERLNVSKSSVSNMIKLLLKTKLIGQISFPGERERYYQVKDNCLESILTNELQAVSKIRVILNDGKNLLDEEDSKLSNRIIQLDRVYGIIEEEIPIILKKYRE</sequence>
<accession>A4FYJ1</accession>
<dbReference type="eggNOG" id="arCOG02795">
    <property type="taxonomic scope" value="Archaea"/>
</dbReference>
<reference evidence="4 5" key="1">
    <citation type="submission" date="2007-03" db="EMBL/GenBank/DDBJ databases">
        <title>Complete sequence of chromosome of Methanococcus maripaludis C5.</title>
        <authorList>
            <consortium name="US DOE Joint Genome Institute"/>
            <person name="Copeland A."/>
            <person name="Lucas S."/>
            <person name="Lapidus A."/>
            <person name="Barry K."/>
            <person name="Glavina del Rio T."/>
            <person name="Dalin E."/>
            <person name="Tice H."/>
            <person name="Pitluck S."/>
            <person name="Chertkov O."/>
            <person name="Brettin T."/>
            <person name="Bruce D."/>
            <person name="Han C."/>
            <person name="Detter J.C."/>
            <person name="Schmutz J."/>
            <person name="Larimer F."/>
            <person name="Land M."/>
            <person name="Hauser L."/>
            <person name="Kyrpides N."/>
            <person name="Mikhailova N."/>
            <person name="Sieprawska-Lupa M."/>
            <person name="Whitman W.B."/>
            <person name="Richardson P."/>
        </authorList>
    </citation>
    <scope>NUCLEOTIDE SEQUENCE [LARGE SCALE GENOMIC DNA]</scope>
    <source>
        <strain evidence="5">C5 / ATCC BAA-1333</strain>
    </source>
</reference>
<dbReference type="OrthoDB" id="377919at2157"/>
<dbReference type="GO" id="GO:0003677">
    <property type="term" value="F:DNA binding"/>
    <property type="evidence" value="ECO:0007669"/>
    <property type="project" value="UniProtKB-KW"/>
</dbReference>
<proteinExistence type="predicted"/>
<name>A4FYJ1_METM5</name>
<dbReference type="PANTHER" id="PTHR38465">
    <property type="entry name" value="HTH-TYPE TRANSCRIPTIONAL REGULATOR MJ1563-RELATED"/>
    <property type="match status" value="1"/>
</dbReference>
<gene>
    <name evidence="4" type="ordered locus">MmarC5_0969</name>
</gene>
<evidence type="ECO:0000313" key="5">
    <source>
        <dbReference type="Proteomes" id="UP000000253"/>
    </source>
</evidence>
<evidence type="ECO:0000256" key="3">
    <source>
        <dbReference type="ARBA" id="ARBA00023163"/>
    </source>
</evidence>
<dbReference type="Gene3D" id="1.10.10.10">
    <property type="entry name" value="Winged helix-like DNA-binding domain superfamily/Winged helix DNA-binding domain"/>
    <property type="match status" value="1"/>
</dbReference>
<dbReference type="HOGENOM" id="CLU_120349_2_1_2"/>
<dbReference type="PANTHER" id="PTHR38465:SF2">
    <property type="entry name" value="HTH-TYPE TRANSCRIPTIONAL REGULATOR MMPR5"/>
    <property type="match status" value="1"/>
</dbReference>
<dbReference type="STRING" id="402880.MmarC5_0969"/>
<protein>
    <submittedName>
        <fullName evidence="4">Uncharacterized protein</fullName>
    </submittedName>
</protein>
<dbReference type="Proteomes" id="UP000000253">
    <property type="component" value="Chromosome"/>
</dbReference>
<dbReference type="InterPro" id="IPR036388">
    <property type="entry name" value="WH-like_DNA-bd_sf"/>
</dbReference>
<dbReference type="RefSeq" id="WP_011868728.1">
    <property type="nucleotide sequence ID" value="NC_009135.1"/>
</dbReference>
<dbReference type="KEGG" id="mmq:MmarC5_0969"/>
<organism evidence="4 5">
    <name type="scientific">Methanococcus maripaludis (strain C5 / ATCC BAA-1333)</name>
    <dbReference type="NCBI Taxonomy" id="402880"/>
    <lineage>
        <taxon>Archaea</taxon>
        <taxon>Methanobacteriati</taxon>
        <taxon>Methanobacteriota</taxon>
        <taxon>Methanomada group</taxon>
        <taxon>Methanococci</taxon>
        <taxon>Methanococcales</taxon>
        <taxon>Methanococcaceae</taxon>
        <taxon>Methanococcus</taxon>
    </lineage>
</organism>
<keyword evidence="1" id="KW-0805">Transcription regulation</keyword>
<dbReference type="EMBL" id="CP000609">
    <property type="protein sequence ID" value="ABO35275.1"/>
    <property type="molecule type" value="Genomic_DNA"/>
</dbReference>
<dbReference type="AlphaFoldDB" id="A4FYJ1"/>